<keyword evidence="6" id="KW-1185">Reference proteome</keyword>
<reference evidence="5 6" key="1">
    <citation type="submission" date="2020-08" db="EMBL/GenBank/DDBJ databases">
        <title>A Genomic Blueprint of the Chicken Gut Microbiome.</title>
        <authorList>
            <person name="Gilroy R."/>
            <person name="Ravi A."/>
            <person name="Getino M."/>
            <person name="Pursley I."/>
            <person name="Horton D.L."/>
            <person name="Alikhan N.-F."/>
            <person name="Baker D."/>
            <person name="Gharbi K."/>
            <person name="Hall N."/>
            <person name="Watson M."/>
            <person name="Adriaenssens E.M."/>
            <person name="Foster-Nyarko E."/>
            <person name="Jarju S."/>
            <person name="Secka A."/>
            <person name="Antonio M."/>
            <person name="Oren A."/>
            <person name="Chaudhuri R."/>
            <person name="La Ragione R.M."/>
            <person name="Hildebrand F."/>
            <person name="Pallen M.J."/>
        </authorList>
    </citation>
    <scope>NUCLEOTIDE SEQUENCE [LARGE SCALE GENOMIC DNA]</scope>
    <source>
        <strain evidence="5 6">Sa2BVA9</strain>
    </source>
</reference>
<dbReference type="RefSeq" id="WP_191798999.1">
    <property type="nucleotide sequence ID" value="NZ_JACSQL010000002.1"/>
</dbReference>
<dbReference type="NCBIfam" id="TIGR01543">
    <property type="entry name" value="proheadase_HK97"/>
    <property type="match status" value="1"/>
</dbReference>
<protein>
    <submittedName>
        <fullName evidence="5">HK97 family phage prohead protease</fullName>
    </submittedName>
</protein>
<dbReference type="GO" id="GO:0008233">
    <property type="term" value="F:peptidase activity"/>
    <property type="evidence" value="ECO:0007669"/>
    <property type="project" value="UniProtKB-KW"/>
</dbReference>
<keyword evidence="2 5" id="KW-0645">Protease</keyword>
<evidence type="ECO:0000313" key="6">
    <source>
        <dbReference type="Proteomes" id="UP000608071"/>
    </source>
</evidence>
<gene>
    <name evidence="5" type="ORF">H9647_06770</name>
</gene>
<dbReference type="Pfam" id="PF04586">
    <property type="entry name" value="Peptidase_S78"/>
    <property type="match status" value="1"/>
</dbReference>
<comment type="caution">
    <text evidence="5">The sequence shown here is derived from an EMBL/GenBank/DDBJ whole genome shotgun (WGS) entry which is preliminary data.</text>
</comment>
<evidence type="ECO:0000256" key="2">
    <source>
        <dbReference type="ARBA" id="ARBA00022670"/>
    </source>
</evidence>
<name>A0ABR8SW87_9BACL</name>
<evidence type="ECO:0000256" key="3">
    <source>
        <dbReference type="ARBA" id="ARBA00022801"/>
    </source>
</evidence>
<keyword evidence="3" id="KW-0378">Hydrolase</keyword>
<evidence type="ECO:0000313" key="5">
    <source>
        <dbReference type="EMBL" id="MBD7967758.1"/>
    </source>
</evidence>
<keyword evidence="1" id="KW-1188">Viral release from host cell</keyword>
<feature type="domain" description="Prohead serine protease" evidence="4">
    <location>
        <begin position="24"/>
        <end position="177"/>
    </location>
</feature>
<sequence length="211" mass="24004">MSLKPQTVLDQNNNEVRTIVVRDLEERSKGDGANKITGFAAVYEEFTEIRDMWGDKFHERIAKNAFRDTLSDGHDIFALKNHNWNQVIGRTGANLTLEDRDTGLYFDLVPNQTSLGKDMLEDVRSGLIKGCSFGFRIVDQDWEERDGEWFRTINKAELSEITLTPIPAYSQTSAEVRSLAPNGTNKPNVDTEQEERNAILAEANRIQKKLK</sequence>
<accession>A0ABR8SW87</accession>
<dbReference type="GO" id="GO:0006508">
    <property type="term" value="P:proteolysis"/>
    <property type="evidence" value="ECO:0007669"/>
    <property type="project" value="UniProtKB-KW"/>
</dbReference>
<dbReference type="InterPro" id="IPR054613">
    <property type="entry name" value="Peptidase_S78_dom"/>
</dbReference>
<evidence type="ECO:0000256" key="1">
    <source>
        <dbReference type="ARBA" id="ARBA00022612"/>
    </source>
</evidence>
<organism evidence="5 6">
    <name type="scientific">Paenibacillus gallinarum</name>
    <dbReference type="NCBI Taxonomy" id="2762232"/>
    <lineage>
        <taxon>Bacteria</taxon>
        <taxon>Bacillati</taxon>
        <taxon>Bacillota</taxon>
        <taxon>Bacilli</taxon>
        <taxon>Bacillales</taxon>
        <taxon>Paenibacillaceae</taxon>
        <taxon>Paenibacillus</taxon>
    </lineage>
</organism>
<dbReference type="Proteomes" id="UP000608071">
    <property type="component" value="Unassembled WGS sequence"/>
</dbReference>
<evidence type="ECO:0000259" key="4">
    <source>
        <dbReference type="Pfam" id="PF04586"/>
    </source>
</evidence>
<dbReference type="InterPro" id="IPR006433">
    <property type="entry name" value="Prohead_protease"/>
</dbReference>
<proteinExistence type="predicted"/>
<dbReference type="EMBL" id="JACSQL010000002">
    <property type="protein sequence ID" value="MBD7967758.1"/>
    <property type="molecule type" value="Genomic_DNA"/>
</dbReference>